<dbReference type="Pfam" id="PF00534">
    <property type="entry name" value="Glycos_transf_1"/>
    <property type="match status" value="1"/>
</dbReference>
<gene>
    <name evidence="2" type="ORF">EIB74_14700</name>
</gene>
<protein>
    <submittedName>
        <fullName evidence="2">Glycosyltransferase</fullName>
    </submittedName>
</protein>
<sequence>MKVLYLTKYTRLAGSSRMRSYQYFPYLEKAGMQVTVKPFFDDAYLTDFYAGKKNISAVLKSYVRRLGVLFSVFSYNRVVIEKEIFPFLPALAEWMLKLLGIQYIVDYDDAIFHHYDQSSNPLIKKFLGNKIAKVMRFSGTVVAGNQYLADYAARSGAKNIEIIPTVIDLERYPPKNKDIQLPPFRVRERSESKNNQKFVVGWIGTKTTFEKHLLPCKDWIKALQIQEQNIRFHIVGITEDMDLGKNVKYIRWTEDTEVAEILKMDIGLMPLQDSKWEKGKCAYKLIQYAACGIPGVASDVGMNREVTVPGETGILASADEEWIQAIKTLKSNTELRNQMGNNARKKVEERYCIQQTSTKWKEILNH</sequence>
<dbReference type="SUPFAM" id="SSF53756">
    <property type="entry name" value="UDP-Glycosyltransferase/glycogen phosphorylase"/>
    <property type="match status" value="1"/>
</dbReference>
<evidence type="ECO:0000259" key="1">
    <source>
        <dbReference type="Pfam" id="PF00534"/>
    </source>
</evidence>
<dbReference type="Proteomes" id="UP000281810">
    <property type="component" value="Chromosome"/>
</dbReference>
<dbReference type="PANTHER" id="PTHR12526:SF630">
    <property type="entry name" value="GLYCOSYLTRANSFERASE"/>
    <property type="match status" value="1"/>
</dbReference>
<evidence type="ECO:0000313" key="3">
    <source>
        <dbReference type="Proteomes" id="UP000281810"/>
    </source>
</evidence>
<keyword evidence="2" id="KW-0808">Transferase</keyword>
<dbReference type="AlphaFoldDB" id="A0A3G8YF13"/>
<evidence type="ECO:0000313" key="2">
    <source>
        <dbReference type="EMBL" id="AZI41124.1"/>
    </source>
</evidence>
<dbReference type="OrthoDB" id="9815351at2"/>
<proteinExistence type="predicted"/>
<dbReference type="RefSeq" id="WP_124803982.1">
    <property type="nucleotide sequence ID" value="NZ_CP034161.1"/>
</dbReference>
<dbReference type="Gene3D" id="3.40.50.2000">
    <property type="entry name" value="Glycogen Phosphorylase B"/>
    <property type="match status" value="2"/>
</dbReference>
<dbReference type="GO" id="GO:0016757">
    <property type="term" value="F:glycosyltransferase activity"/>
    <property type="evidence" value="ECO:0007669"/>
    <property type="project" value="InterPro"/>
</dbReference>
<accession>A0A3G8YF13</accession>
<reference evidence="3" key="1">
    <citation type="submission" date="2018-11" db="EMBL/GenBank/DDBJ databases">
        <title>Proposal to divide the Flavobacteriaceae and reorganize its genera based on Amino Acid Identity values calculated from whole genome sequences.</title>
        <authorList>
            <person name="Nicholson A.C."/>
            <person name="Gulvik C.A."/>
            <person name="Whitney A.M."/>
            <person name="Humrighouse B.W."/>
            <person name="Bell M."/>
            <person name="Holmes B."/>
            <person name="Steigerwalt A.B."/>
            <person name="Villarma A."/>
            <person name="Sheth M."/>
            <person name="Batra D."/>
            <person name="Pryor J."/>
            <person name="Bernardet J.-F."/>
            <person name="Hugo C."/>
            <person name="Kampfer P."/>
            <person name="Newman J.D."/>
            <person name="McQuiston J.R."/>
        </authorList>
    </citation>
    <scope>NUCLEOTIDE SEQUENCE [LARGE SCALE GENOMIC DNA]</scope>
    <source>
        <strain evidence="3">F5649</strain>
    </source>
</reference>
<dbReference type="InterPro" id="IPR001296">
    <property type="entry name" value="Glyco_trans_1"/>
</dbReference>
<feature type="domain" description="Glycosyl transferase family 1" evidence="1">
    <location>
        <begin position="220"/>
        <end position="345"/>
    </location>
</feature>
<keyword evidence="3" id="KW-1185">Reference proteome</keyword>
<dbReference type="EMBL" id="CP034161">
    <property type="protein sequence ID" value="AZI41124.1"/>
    <property type="molecule type" value="Genomic_DNA"/>
</dbReference>
<dbReference type="PANTHER" id="PTHR12526">
    <property type="entry name" value="GLYCOSYLTRANSFERASE"/>
    <property type="match status" value="1"/>
</dbReference>
<organism evidence="2 3">
    <name type="scientific">Epilithonimonas vandammei</name>
    <dbReference type="NCBI Taxonomy" id="2487072"/>
    <lineage>
        <taxon>Bacteria</taxon>
        <taxon>Pseudomonadati</taxon>
        <taxon>Bacteroidota</taxon>
        <taxon>Flavobacteriia</taxon>
        <taxon>Flavobacteriales</taxon>
        <taxon>Weeksellaceae</taxon>
        <taxon>Chryseobacterium group</taxon>
        <taxon>Epilithonimonas</taxon>
    </lineage>
</organism>
<name>A0A3G8YF13_9FLAO</name>